<evidence type="ECO:0000256" key="1">
    <source>
        <dbReference type="SAM" id="SignalP"/>
    </source>
</evidence>
<accession>A0A0P1IH91</accession>
<dbReference type="Proteomes" id="UP000051260">
    <property type="component" value="Unassembled WGS sequence"/>
</dbReference>
<keyword evidence="3" id="KW-1185">Reference proteome</keyword>
<protein>
    <submittedName>
        <fullName evidence="2">Lipid A 3-O-deacylase (PagL)</fullName>
    </submittedName>
</protein>
<dbReference type="AlphaFoldDB" id="A0A0P1IH91"/>
<dbReference type="Pfam" id="PF09411">
    <property type="entry name" value="PagL"/>
    <property type="match status" value="1"/>
</dbReference>
<gene>
    <name evidence="2" type="ORF">RUE5091_03542</name>
</gene>
<evidence type="ECO:0000313" key="2">
    <source>
        <dbReference type="EMBL" id="CUK12594.1"/>
    </source>
</evidence>
<dbReference type="InterPro" id="IPR018550">
    <property type="entry name" value="Lipid-A_deacylase-rel"/>
</dbReference>
<feature type="signal peptide" evidence="1">
    <location>
        <begin position="1"/>
        <end position="19"/>
    </location>
</feature>
<dbReference type="EMBL" id="CYUD01000012">
    <property type="protein sequence ID" value="CUK12594.1"/>
    <property type="molecule type" value="Genomic_DNA"/>
</dbReference>
<evidence type="ECO:0000313" key="3">
    <source>
        <dbReference type="Proteomes" id="UP000051260"/>
    </source>
</evidence>
<dbReference type="RefSeq" id="WP_058283205.1">
    <property type="nucleotide sequence ID" value="NZ_CYUD01000012.1"/>
</dbReference>
<sequence>MKFTSAIFALLLAAPAAQAQSLVFGAGFSDFSDSQSEDEAVFSLEYQHSPFHEASRFSATWGSALTVDTAGDIHIGIGLIGTYGFADRWFVEGSVMPGYFSEGEGRNDLGGEFQIRTLLGLGYTLDSGNKVSVAITHKSNASTQDDNPGVNSALLRYHFAF</sequence>
<dbReference type="Gene3D" id="2.40.160.20">
    <property type="match status" value="1"/>
</dbReference>
<reference evidence="3" key="1">
    <citation type="submission" date="2015-09" db="EMBL/GenBank/DDBJ databases">
        <authorList>
            <person name="Rodrigo-Torres L."/>
            <person name="Arahal D.R."/>
        </authorList>
    </citation>
    <scope>NUCLEOTIDE SEQUENCE [LARGE SCALE GENOMIC DNA]</scope>
    <source>
        <strain evidence="3">CECT 5091</strain>
    </source>
</reference>
<organism evidence="2 3">
    <name type="scientific">Ruegeria denitrificans</name>
    <dbReference type="NCBI Taxonomy" id="1715692"/>
    <lineage>
        <taxon>Bacteria</taxon>
        <taxon>Pseudomonadati</taxon>
        <taxon>Pseudomonadota</taxon>
        <taxon>Alphaproteobacteria</taxon>
        <taxon>Rhodobacterales</taxon>
        <taxon>Roseobacteraceae</taxon>
        <taxon>Ruegeria</taxon>
    </lineage>
</organism>
<keyword evidence="1" id="KW-0732">Signal</keyword>
<dbReference type="OrthoDB" id="6199047at2"/>
<proteinExistence type="predicted"/>
<dbReference type="STRING" id="1715692.RUE5091_03542"/>
<name>A0A0P1IH91_9RHOB</name>
<feature type="chain" id="PRO_5006065267" evidence="1">
    <location>
        <begin position="20"/>
        <end position="161"/>
    </location>
</feature>